<dbReference type="AlphaFoldDB" id="A0A4U6W3D6"/>
<evidence type="ECO:0000256" key="1">
    <source>
        <dbReference type="SAM" id="SignalP"/>
    </source>
</evidence>
<protein>
    <recommendedName>
        <fullName evidence="2">TOD1/MUCI70 glycosyltransferase-like domain-containing protein</fullName>
    </recommendedName>
</protein>
<name>A0A4U6W3D6_SETVI</name>
<keyword evidence="1" id="KW-0732">Signal</keyword>
<feature type="chain" id="PRO_5020838123" description="TOD1/MUCI70 glycosyltransferase-like domain-containing protein" evidence="1">
    <location>
        <begin position="22"/>
        <end position="55"/>
    </location>
</feature>
<evidence type="ECO:0000259" key="2">
    <source>
        <dbReference type="Pfam" id="PF04765"/>
    </source>
</evidence>
<dbReference type="Gramene" id="TKW35853">
    <property type="protein sequence ID" value="TKW35853"/>
    <property type="gene ID" value="SEVIR_2G402450v2"/>
</dbReference>
<gene>
    <name evidence="3" type="ORF">SEVIR_2G402450v2</name>
</gene>
<dbReference type="InterPro" id="IPR048354">
    <property type="entry name" value="TOD1_MUCI70_glycTrfase_dom"/>
</dbReference>
<feature type="signal peptide" evidence="1">
    <location>
        <begin position="1"/>
        <end position="21"/>
    </location>
</feature>
<dbReference type="EMBL" id="CM016553">
    <property type="protein sequence ID" value="TKW35853.1"/>
    <property type="molecule type" value="Genomic_DNA"/>
</dbReference>
<reference evidence="3" key="1">
    <citation type="submission" date="2019-03" db="EMBL/GenBank/DDBJ databases">
        <title>WGS assembly of Setaria viridis.</title>
        <authorList>
            <person name="Huang P."/>
            <person name="Jenkins J."/>
            <person name="Grimwood J."/>
            <person name="Barry K."/>
            <person name="Healey A."/>
            <person name="Mamidi S."/>
            <person name="Sreedasyam A."/>
            <person name="Shu S."/>
            <person name="Feldman M."/>
            <person name="Wu J."/>
            <person name="Yu Y."/>
            <person name="Chen C."/>
            <person name="Johnson J."/>
            <person name="Rokhsar D."/>
            <person name="Baxter I."/>
            <person name="Schmutz J."/>
            <person name="Brutnell T."/>
            <person name="Kellogg E."/>
        </authorList>
    </citation>
    <scope>NUCLEOTIDE SEQUENCE [LARGE SCALE GENOMIC DNA]</scope>
</reference>
<dbReference type="Proteomes" id="UP000298652">
    <property type="component" value="Chromosome 2"/>
</dbReference>
<accession>A0A4U6W3D6</accession>
<organism evidence="3 4">
    <name type="scientific">Setaria viridis</name>
    <name type="common">Green bristlegrass</name>
    <name type="synonym">Setaria italica subsp. viridis</name>
    <dbReference type="NCBI Taxonomy" id="4556"/>
    <lineage>
        <taxon>Eukaryota</taxon>
        <taxon>Viridiplantae</taxon>
        <taxon>Streptophyta</taxon>
        <taxon>Embryophyta</taxon>
        <taxon>Tracheophyta</taxon>
        <taxon>Spermatophyta</taxon>
        <taxon>Magnoliopsida</taxon>
        <taxon>Liliopsida</taxon>
        <taxon>Poales</taxon>
        <taxon>Poaceae</taxon>
        <taxon>PACMAD clade</taxon>
        <taxon>Panicoideae</taxon>
        <taxon>Panicodae</taxon>
        <taxon>Paniceae</taxon>
        <taxon>Cenchrinae</taxon>
        <taxon>Setaria</taxon>
    </lineage>
</organism>
<dbReference type="Pfam" id="PF04765">
    <property type="entry name" value="TOD1_MUCI70"/>
    <property type="match status" value="1"/>
</dbReference>
<proteinExistence type="predicted"/>
<evidence type="ECO:0000313" key="4">
    <source>
        <dbReference type="Proteomes" id="UP000298652"/>
    </source>
</evidence>
<keyword evidence="4" id="KW-1185">Reference proteome</keyword>
<feature type="domain" description="TOD1/MUCI70 glycosyltransferase-like" evidence="2">
    <location>
        <begin position="2"/>
        <end position="23"/>
    </location>
</feature>
<evidence type="ECO:0000313" key="3">
    <source>
        <dbReference type="EMBL" id="TKW35853.1"/>
    </source>
</evidence>
<sequence>MSHGPLTSLFMCLWFNEVVRFTSTCSRSPRARTWCTTGARFVQGEAARQGREMSF</sequence>